<protein>
    <submittedName>
        <fullName evidence="2">Gag/pol protein</fullName>
    </submittedName>
</protein>
<name>A0A5A7TYY2_CUCMM</name>
<evidence type="ECO:0000256" key="1">
    <source>
        <dbReference type="SAM" id="MobiDB-lite"/>
    </source>
</evidence>
<dbReference type="EMBL" id="SSTE01012402">
    <property type="protein sequence ID" value="KAA0048782.1"/>
    <property type="molecule type" value="Genomic_DNA"/>
</dbReference>
<organism evidence="2 4">
    <name type="scientific">Cucumis melo var. makuwa</name>
    <name type="common">Oriental melon</name>
    <dbReference type="NCBI Taxonomy" id="1194695"/>
    <lineage>
        <taxon>Eukaryota</taxon>
        <taxon>Viridiplantae</taxon>
        <taxon>Streptophyta</taxon>
        <taxon>Embryophyta</taxon>
        <taxon>Tracheophyta</taxon>
        <taxon>Spermatophyta</taxon>
        <taxon>Magnoliopsida</taxon>
        <taxon>eudicotyledons</taxon>
        <taxon>Gunneridae</taxon>
        <taxon>Pentapetalae</taxon>
        <taxon>rosids</taxon>
        <taxon>fabids</taxon>
        <taxon>Cucurbitales</taxon>
        <taxon>Cucurbitaceae</taxon>
        <taxon>Benincaseae</taxon>
        <taxon>Cucumis</taxon>
    </lineage>
</organism>
<dbReference type="AlphaFoldDB" id="A0A5A7TYY2"/>
<evidence type="ECO:0000313" key="2">
    <source>
        <dbReference type="EMBL" id="KAA0048782.1"/>
    </source>
</evidence>
<dbReference type="GO" id="GO:0008270">
    <property type="term" value="F:zinc ion binding"/>
    <property type="evidence" value="ECO:0007669"/>
    <property type="project" value="InterPro"/>
</dbReference>
<gene>
    <name evidence="3" type="ORF">E5676_scaffold172G00390</name>
    <name evidence="2" type="ORF">E6C27_scaffold43G00970</name>
</gene>
<feature type="region of interest" description="Disordered" evidence="1">
    <location>
        <begin position="1"/>
        <end position="22"/>
    </location>
</feature>
<feature type="compositionally biased region" description="Basic and acidic residues" evidence="1">
    <location>
        <begin position="10"/>
        <end position="21"/>
    </location>
</feature>
<dbReference type="SUPFAM" id="SSF57756">
    <property type="entry name" value="Retrovirus zinc finger-like domains"/>
    <property type="match status" value="1"/>
</dbReference>
<proteinExistence type="predicted"/>
<accession>A0A5A7TYY2</accession>
<dbReference type="InterPro" id="IPR036875">
    <property type="entry name" value="Znf_CCHC_sf"/>
</dbReference>
<reference evidence="4 5" key="1">
    <citation type="submission" date="2019-08" db="EMBL/GenBank/DDBJ databases">
        <title>Draft genome sequences of two oriental melons (Cucumis melo L. var makuwa).</title>
        <authorList>
            <person name="Kwon S.-Y."/>
        </authorList>
    </citation>
    <scope>NUCLEOTIDE SEQUENCE [LARGE SCALE GENOMIC DNA]</scope>
    <source>
        <strain evidence="5">cv. Chang Bougi</strain>
        <strain evidence="4">cv. SW 3</strain>
        <tissue evidence="2">Leaf</tissue>
    </source>
</reference>
<comment type="caution">
    <text evidence="2">The sequence shown here is derived from an EMBL/GenBank/DDBJ whole genome shotgun (WGS) entry which is preliminary data.</text>
</comment>
<sequence>MLPISGGLGGKEKGPTAEGKGKTKVAIKGKCFHCNVDKHWKRNCTKYLAKRKKERKLVPSSSLKRVR</sequence>
<dbReference type="GO" id="GO:0003676">
    <property type="term" value="F:nucleic acid binding"/>
    <property type="evidence" value="ECO:0007669"/>
    <property type="project" value="InterPro"/>
</dbReference>
<dbReference type="EMBL" id="SSTD01000132">
    <property type="protein sequence ID" value="TYK31550.1"/>
    <property type="molecule type" value="Genomic_DNA"/>
</dbReference>
<dbReference type="Proteomes" id="UP000321393">
    <property type="component" value="Unassembled WGS sequence"/>
</dbReference>
<evidence type="ECO:0000313" key="5">
    <source>
        <dbReference type="Proteomes" id="UP000321947"/>
    </source>
</evidence>
<dbReference type="OrthoDB" id="1920930at2759"/>
<evidence type="ECO:0000313" key="4">
    <source>
        <dbReference type="Proteomes" id="UP000321393"/>
    </source>
</evidence>
<dbReference type="Proteomes" id="UP000321947">
    <property type="component" value="Unassembled WGS sequence"/>
</dbReference>
<evidence type="ECO:0000313" key="3">
    <source>
        <dbReference type="EMBL" id="TYK31550.1"/>
    </source>
</evidence>